<feature type="binding site" evidence="5">
    <location>
        <begin position="222"/>
        <end position="223"/>
    </location>
    <ligand>
        <name>substrate</name>
    </ligand>
</feature>
<feature type="domain" description="NADPH-dependent 7-cyano-7-deazaguanine reductase N-terminal" evidence="6">
    <location>
        <begin position="16"/>
        <end position="124"/>
    </location>
</feature>
<feature type="active site" description="Thioimide intermediate" evidence="5">
    <location>
        <position position="183"/>
    </location>
</feature>
<dbReference type="AlphaFoldDB" id="A0AAW8AY77"/>
<comment type="catalytic activity">
    <reaction evidence="5">
        <text>7-aminomethyl-7-carbaguanine + 2 NADP(+) = 7-cyano-7-carbaguanine + 2 NADPH + 3 H(+)</text>
        <dbReference type="Rhea" id="RHEA:13409"/>
        <dbReference type="ChEBI" id="CHEBI:15378"/>
        <dbReference type="ChEBI" id="CHEBI:45075"/>
        <dbReference type="ChEBI" id="CHEBI:57783"/>
        <dbReference type="ChEBI" id="CHEBI:58349"/>
        <dbReference type="ChEBI" id="CHEBI:58703"/>
        <dbReference type="EC" id="1.7.1.13"/>
    </reaction>
</comment>
<dbReference type="RefSeq" id="WP_305169352.1">
    <property type="nucleotide sequence ID" value="NZ_JAUUUU010000001.1"/>
</dbReference>
<evidence type="ECO:0000256" key="4">
    <source>
        <dbReference type="ARBA" id="ARBA00023002"/>
    </source>
</evidence>
<keyword evidence="3 5" id="KW-0521">NADP</keyword>
<dbReference type="GO" id="GO:0033739">
    <property type="term" value="F:preQ1 synthase activity"/>
    <property type="evidence" value="ECO:0007669"/>
    <property type="project" value="UniProtKB-UniRule"/>
</dbReference>
<keyword evidence="1 5" id="KW-0963">Cytoplasm</keyword>
<dbReference type="Pfam" id="PF14489">
    <property type="entry name" value="QueF"/>
    <property type="match status" value="1"/>
</dbReference>
<dbReference type="InterPro" id="IPR029500">
    <property type="entry name" value="QueF"/>
</dbReference>
<dbReference type="Gene3D" id="3.30.1130.10">
    <property type="match status" value="2"/>
</dbReference>
<feature type="binding site" evidence="5">
    <location>
        <begin position="82"/>
        <end position="84"/>
    </location>
    <ligand>
        <name>substrate</name>
    </ligand>
</feature>
<dbReference type="Proteomes" id="UP001178354">
    <property type="component" value="Unassembled WGS sequence"/>
</dbReference>
<dbReference type="EMBL" id="JAUUUU010000001">
    <property type="protein sequence ID" value="MDP1519840.1"/>
    <property type="molecule type" value="Genomic_DNA"/>
</dbReference>
<dbReference type="EC" id="1.7.1.13" evidence="5"/>
<evidence type="ECO:0000259" key="6">
    <source>
        <dbReference type="Pfam" id="PF14819"/>
    </source>
</evidence>
<protein>
    <recommendedName>
        <fullName evidence="5">NADPH-dependent 7-cyano-7-deazaguanine reductase</fullName>
        <ecNumber evidence="5">1.7.1.13</ecNumber>
    </recommendedName>
    <alternativeName>
        <fullName evidence="5">7-cyano-7-carbaguanine reductase</fullName>
    </alternativeName>
    <alternativeName>
        <fullName evidence="5">NADPH-dependent nitrile oxidoreductase</fullName>
    </alternativeName>
    <alternativeName>
        <fullName evidence="5">PreQ(0) reductase</fullName>
    </alternativeName>
</protein>
<dbReference type="Pfam" id="PF14819">
    <property type="entry name" value="QueF_N"/>
    <property type="match status" value="1"/>
</dbReference>
<name>A0AAW8AY77_9GAMM</name>
<keyword evidence="4 5" id="KW-0560">Oxidoreductase</keyword>
<evidence type="ECO:0000256" key="2">
    <source>
        <dbReference type="ARBA" id="ARBA00022785"/>
    </source>
</evidence>
<evidence type="ECO:0000256" key="1">
    <source>
        <dbReference type="ARBA" id="ARBA00022490"/>
    </source>
</evidence>
<dbReference type="PANTHER" id="PTHR34354">
    <property type="entry name" value="NADPH-DEPENDENT 7-CYANO-7-DEAZAGUANINE REDUCTASE"/>
    <property type="match status" value="1"/>
</dbReference>
<evidence type="ECO:0000313" key="7">
    <source>
        <dbReference type="EMBL" id="MDP1519840.1"/>
    </source>
</evidence>
<dbReference type="HAMAP" id="MF_00817">
    <property type="entry name" value="QueF_type2"/>
    <property type="match status" value="1"/>
</dbReference>
<feature type="active site" description="Proton donor" evidence="5">
    <location>
        <position position="190"/>
    </location>
</feature>
<comment type="function">
    <text evidence="5">Catalyzes the NADPH-dependent reduction of 7-cyano-7-deazaguanine (preQ0) to 7-aminomethyl-7-deazaguanine (preQ1).</text>
</comment>
<dbReference type="InterPro" id="IPR050084">
    <property type="entry name" value="NADPH_dep_7-cyano-7-deazaG_red"/>
</dbReference>
<evidence type="ECO:0000256" key="5">
    <source>
        <dbReference type="HAMAP-Rule" id="MF_00817"/>
    </source>
</evidence>
<gene>
    <name evidence="5 7" type="primary">queF</name>
    <name evidence="7" type="ORF">Q8A57_02550</name>
</gene>
<dbReference type="PANTHER" id="PTHR34354:SF1">
    <property type="entry name" value="NADPH-DEPENDENT 7-CYANO-7-DEAZAGUANINE REDUCTASE"/>
    <property type="match status" value="1"/>
</dbReference>
<reference evidence="7" key="1">
    <citation type="journal article" date="2010" name="Int. J. Syst. Evol. Microbiol.">
        <title>Porticoccus litoralis gen. nov., sp. nov., a gammaproteobacterium isolated from the Yellow Sea.</title>
        <authorList>
            <person name="Oh H.M."/>
            <person name="Kim H."/>
            <person name="Kim K.M."/>
            <person name="Min G.S."/>
            <person name="Cho J.C."/>
        </authorList>
    </citation>
    <scope>NUCLEOTIDE SEQUENCE</scope>
    <source>
        <strain evidence="7">DSM 25064</strain>
    </source>
</reference>
<comment type="similarity">
    <text evidence="5">Belongs to the GTP cyclohydrolase I family. QueF type 2 subfamily.</text>
</comment>
<feature type="binding site" evidence="5">
    <location>
        <begin position="251"/>
        <end position="252"/>
    </location>
    <ligand>
        <name>NADPH</name>
        <dbReference type="ChEBI" id="CHEBI:57783"/>
    </ligand>
</feature>
<comment type="subcellular location">
    <subcellularLocation>
        <location evidence="5">Cytoplasm</location>
    </subcellularLocation>
</comment>
<comment type="subunit">
    <text evidence="5">Homodimer.</text>
</comment>
<reference evidence="7" key="2">
    <citation type="submission" date="2023-08" db="EMBL/GenBank/DDBJ databases">
        <authorList>
            <person name="Luo J."/>
        </authorList>
    </citation>
    <scope>NUCLEOTIDE SEQUENCE</scope>
    <source>
        <strain evidence="7">DSM 25064</strain>
    </source>
</reference>
<sequence length="275" mass="31161">MTVVDKPLLLGAETEYPDQYSPQLLQPIARSEGRQALGLEGEPKFFGFDLWTGYELSWLDMRGKPVVAVVEISMPCHTENLVESKSLKLYLNSLNQERYHSPQDVATLLEKDISACVNGPVQVGIHPADTFRHRGIGSFPGTCLDELPIEVDSYSPDATLLALTGQREVVTESLYSHLLKTNCPVTGQPDWASILIRYTGWPIEHEGLLRYLISFRNHQDFHEQCVERIFTEINELCAPDQLEVYARYTRRGGLDINPYRSSIKSDAPRIRLSRQ</sequence>
<keyword evidence="8" id="KW-1185">Reference proteome</keyword>
<proteinExistence type="inferred from homology"/>
<dbReference type="NCBIfam" id="TIGR03138">
    <property type="entry name" value="QueF"/>
    <property type="match status" value="1"/>
</dbReference>
<evidence type="ECO:0000256" key="3">
    <source>
        <dbReference type="ARBA" id="ARBA00022857"/>
    </source>
</evidence>
<comment type="caution">
    <text evidence="7">The sequence shown here is derived from an EMBL/GenBank/DDBJ whole genome shotgun (WGS) entry which is preliminary data.</text>
</comment>
<dbReference type="InterPro" id="IPR029139">
    <property type="entry name" value="QueF_N"/>
</dbReference>
<feature type="binding site" evidence="5">
    <location>
        <begin position="84"/>
        <end position="85"/>
    </location>
    <ligand>
        <name>NADPH</name>
        <dbReference type="ChEBI" id="CHEBI:57783"/>
    </ligand>
</feature>
<evidence type="ECO:0000313" key="8">
    <source>
        <dbReference type="Proteomes" id="UP001178354"/>
    </source>
</evidence>
<dbReference type="PIRSF" id="PIRSF004750">
    <property type="entry name" value="Nitrile_oxidored_YqcD_prd"/>
    <property type="match status" value="1"/>
</dbReference>
<keyword evidence="2 5" id="KW-0671">Queuosine biosynthesis</keyword>
<comment type="pathway">
    <text evidence="5">tRNA modification; tRNA-queuosine biosynthesis.</text>
</comment>
<dbReference type="GO" id="GO:0008616">
    <property type="term" value="P:tRNA queuosine(34) biosynthetic process"/>
    <property type="evidence" value="ECO:0007669"/>
    <property type="project" value="UniProtKB-UniRule"/>
</dbReference>
<dbReference type="SUPFAM" id="SSF55620">
    <property type="entry name" value="Tetrahydrobiopterin biosynthesis enzymes-like"/>
    <property type="match status" value="1"/>
</dbReference>
<dbReference type="GO" id="GO:0005737">
    <property type="term" value="C:cytoplasm"/>
    <property type="evidence" value="ECO:0007669"/>
    <property type="project" value="UniProtKB-SubCell"/>
</dbReference>
<dbReference type="InterPro" id="IPR043133">
    <property type="entry name" value="GTP-CH-I_C/QueF"/>
</dbReference>
<dbReference type="InterPro" id="IPR016428">
    <property type="entry name" value="QueF_type2"/>
</dbReference>
<organism evidence="7 8">
    <name type="scientific">Porticoccus litoralis</name>
    <dbReference type="NCBI Taxonomy" id="434086"/>
    <lineage>
        <taxon>Bacteria</taxon>
        <taxon>Pseudomonadati</taxon>
        <taxon>Pseudomonadota</taxon>
        <taxon>Gammaproteobacteria</taxon>
        <taxon>Cellvibrionales</taxon>
        <taxon>Porticoccaceae</taxon>
        <taxon>Porticoccus</taxon>
    </lineage>
</organism>
<accession>A0AAW8AY77</accession>